<dbReference type="GO" id="GO:0008270">
    <property type="term" value="F:zinc ion binding"/>
    <property type="evidence" value="ECO:0007669"/>
    <property type="project" value="InterPro"/>
</dbReference>
<feature type="domain" description="Threonyl-tRNA synthetase editing" evidence="1">
    <location>
        <begin position="1"/>
        <end position="135"/>
    </location>
</feature>
<evidence type="ECO:0000313" key="2">
    <source>
        <dbReference type="EMBL" id="KKP68189.1"/>
    </source>
</evidence>
<reference evidence="2 3" key="1">
    <citation type="journal article" date="2015" name="Nature">
        <title>rRNA introns, odd ribosomes, and small enigmatic genomes across a large radiation of phyla.</title>
        <authorList>
            <person name="Brown C.T."/>
            <person name="Hug L.A."/>
            <person name="Thomas B.C."/>
            <person name="Sharon I."/>
            <person name="Castelle C.J."/>
            <person name="Singh A."/>
            <person name="Wilkins M.J."/>
            <person name="Williams K.H."/>
            <person name="Banfield J.F."/>
        </authorList>
    </citation>
    <scope>NUCLEOTIDE SEQUENCE [LARGE SCALE GENOMIC DNA]</scope>
</reference>
<dbReference type="Pfam" id="PF08915">
    <property type="entry name" value="tRNA-Thr_ED"/>
    <property type="match status" value="1"/>
</dbReference>
<dbReference type="AlphaFoldDB" id="A0A0G0BFG3"/>
<organism evidence="2 3">
    <name type="scientific">Candidatus Roizmanbacteria bacterium GW2011_GWC2_35_12</name>
    <dbReference type="NCBI Taxonomy" id="1618485"/>
    <lineage>
        <taxon>Bacteria</taxon>
        <taxon>Candidatus Roizmaniibacteriota</taxon>
    </lineage>
</organism>
<name>A0A0G0BFG3_9BACT</name>
<dbReference type="GO" id="GO:0004829">
    <property type="term" value="F:threonine-tRNA ligase activity"/>
    <property type="evidence" value="ECO:0007669"/>
    <property type="project" value="InterPro"/>
</dbReference>
<evidence type="ECO:0000313" key="3">
    <source>
        <dbReference type="Proteomes" id="UP000034127"/>
    </source>
</evidence>
<dbReference type="InterPro" id="IPR015011">
    <property type="entry name" value="Threonyl-tRNA_syn_edit_dom_arc"/>
</dbReference>
<keyword evidence="2" id="KW-0436">Ligase</keyword>
<dbReference type="GO" id="GO:0005524">
    <property type="term" value="F:ATP binding"/>
    <property type="evidence" value="ECO:0007669"/>
    <property type="project" value="InterPro"/>
</dbReference>
<dbReference type="Gene3D" id="3.50.80.10">
    <property type="entry name" value="D-tyrosyl-tRNA(Tyr) deacylase"/>
    <property type="match status" value="1"/>
</dbReference>
<gene>
    <name evidence="2" type="ORF">UR63_C0005G0029</name>
</gene>
<protein>
    <submittedName>
        <fullName evidence="2">Threonyl-tRNA synthetase editing domain protein</fullName>
    </submittedName>
</protein>
<proteinExistence type="predicted"/>
<dbReference type="GO" id="GO:0005737">
    <property type="term" value="C:cytoplasm"/>
    <property type="evidence" value="ECO:0007669"/>
    <property type="project" value="InterPro"/>
</dbReference>
<dbReference type="Proteomes" id="UP000034127">
    <property type="component" value="Unassembled WGS sequence"/>
</dbReference>
<dbReference type="EMBL" id="LBPX01000005">
    <property type="protein sequence ID" value="KKP68189.1"/>
    <property type="molecule type" value="Genomic_DNA"/>
</dbReference>
<sequence>MKLLMFRVNEFWYKTFSKTLDNVEKVEKEEKIGKSLIVFIQVEKEDEERKDKIKKKAFENIKWLVKKVNVGEIILHSFGHLSESKSSPEFAQEMINEIKKSLDERNFRVKTTPFGYFLEFKIHVLGESLAKVFKSL</sequence>
<keyword evidence="2" id="KW-0030">Aminoacyl-tRNA synthetase</keyword>
<evidence type="ECO:0000259" key="1">
    <source>
        <dbReference type="Pfam" id="PF08915"/>
    </source>
</evidence>
<dbReference type="InterPro" id="IPR023509">
    <property type="entry name" value="DTD-like_sf"/>
</dbReference>
<accession>A0A0G0BFG3</accession>
<comment type="caution">
    <text evidence="2">The sequence shown here is derived from an EMBL/GenBank/DDBJ whole genome shotgun (WGS) entry which is preliminary data.</text>
</comment>